<proteinExistence type="inferred from homology"/>
<dbReference type="AlphaFoldDB" id="A0A9D5JWD5"/>
<accession>A0A9D5JWD5</accession>
<evidence type="ECO:0000256" key="6">
    <source>
        <dbReference type="ARBA" id="ARBA00023136"/>
    </source>
</evidence>
<feature type="transmembrane region" description="Helical" evidence="7">
    <location>
        <begin position="241"/>
        <end position="262"/>
    </location>
</feature>
<evidence type="ECO:0000313" key="10">
    <source>
        <dbReference type="Proteomes" id="UP000649604"/>
    </source>
</evidence>
<feature type="domain" description="ABC transmembrane type-1" evidence="8">
    <location>
        <begin position="73"/>
        <end position="262"/>
    </location>
</feature>
<comment type="similarity">
    <text evidence="7">Belongs to the binding-protein-dependent transport system permease family.</text>
</comment>
<gene>
    <name evidence="9" type="ORF">GF339_12190</name>
</gene>
<keyword evidence="5 7" id="KW-1133">Transmembrane helix</keyword>
<dbReference type="PROSITE" id="PS50928">
    <property type="entry name" value="ABC_TM1"/>
    <property type="match status" value="1"/>
</dbReference>
<evidence type="ECO:0000256" key="1">
    <source>
        <dbReference type="ARBA" id="ARBA00004651"/>
    </source>
</evidence>
<dbReference type="Proteomes" id="UP000649604">
    <property type="component" value="Unassembled WGS sequence"/>
</dbReference>
<sequence length="277" mass="30791">MSHERFKKKLTLVGLHAILLFGCVIVLFPLLWILRTSFAHRVIAYQIPPQWIFTPTFANYVTIFREEPFHLYFANSLIVALASTLVCLLIGAPAAFSYSRFRTGGNALRVSMLATQMLPAITLVIPFFLIFKSIGLYNTRTGLVLTYITFNMPFIMWIMISFFQGIPRELDDSAQVDGCTRFSAFLRVIVPISLPGMLSAGVFSFVLSWNEFLFALILTGKNSKTLPVAVSGLITQQGTQIGAVCAAVVVIILPMILLYFGFRTFLIKGIVAGAVKE</sequence>
<dbReference type="GO" id="GO:0055085">
    <property type="term" value="P:transmembrane transport"/>
    <property type="evidence" value="ECO:0007669"/>
    <property type="project" value="InterPro"/>
</dbReference>
<dbReference type="Pfam" id="PF00528">
    <property type="entry name" value="BPD_transp_1"/>
    <property type="match status" value="1"/>
</dbReference>
<comment type="subcellular location">
    <subcellularLocation>
        <location evidence="1 7">Cell membrane</location>
        <topology evidence="1 7">Multi-pass membrane protein</topology>
    </subcellularLocation>
</comment>
<protein>
    <submittedName>
        <fullName evidence="9">ABC transporter permease subunit</fullName>
    </submittedName>
</protein>
<feature type="transmembrane region" description="Helical" evidence="7">
    <location>
        <begin position="184"/>
        <end position="209"/>
    </location>
</feature>
<dbReference type="PROSITE" id="PS51257">
    <property type="entry name" value="PROKAR_LIPOPROTEIN"/>
    <property type="match status" value="1"/>
</dbReference>
<dbReference type="PANTHER" id="PTHR32243">
    <property type="entry name" value="MALTOSE TRANSPORT SYSTEM PERMEASE-RELATED"/>
    <property type="match status" value="1"/>
</dbReference>
<feature type="transmembrane region" description="Helical" evidence="7">
    <location>
        <begin position="110"/>
        <end position="131"/>
    </location>
</feature>
<dbReference type="EMBL" id="WJJP01000396">
    <property type="protein sequence ID" value="MBD3325340.1"/>
    <property type="molecule type" value="Genomic_DNA"/>
</dbReference>
<dbReference type="Gene3D" id="1.10.3720.10">
    <property type="entry name" value="MetI-like"/>
    <property type="match status" value="1"/>
</dbReference>
<name>A0A9D5JWD5_9BACT</name>
<dbReference type="PANTHER" id="PTHR32243:SF18">
    <property type="entry name" value="INNER MEMBRANE ABC TRANSPORTER PERMEASE PROTEIN YCJP"/>
    <property type="match status" value="1"/>
</dbReference>
<feature type="transmembrane region" description="Helical" evidence="7">
    <location>
        <begin position="72"/>
        <end position="98"/>
    </location>
</feature>
<feature type="transmembrane region" description="Helical" evidence="7">
    <location>
        <begin position="143"/>
        <end position="163"/>
    </location>
</feature>
<evidence type="ECO:0000256" key="3">
    <source>
        <dbReference type="ARBA" id="ARBA00022475"/>
    </source>
</evidence>
<evidence type="ECO:0000256" key="5">
    <source>
        <dbReference type="ARBA" id="ARBA00022989"/>
    </source>
</evidence>
<evidence type="ECO:0000259" key="8">
    <source>
        <dbReference type="PROSITE" id="PS50928"/>
    </source>
</evidence>
<dbReference type="GO" id="GO:0005886">
    <property type="term" value="C:plasma membrane"/>
    <property type="evidence" value="ECO:0007669"/>
    <property type="project" value="UniProtKB-SubCell"/>
</dbReference>
<feature type="transmembrane region" description="Helical" evidence="7">
    <location>
        <begin position="12"/>
        <end position="34"/>
    </location>
</feature>
<evidence type="ECO:0000256" key="2">
    <source>
        <dbReference type="ARBA" id="ARBA00022448"/>
    </source>
</evidence>
<evidence type="ECO:0000313" key="9">
    <source>
        <dbReference type="EMBL" id="MBD3325340.1"/>
    </source>
</evidence>
<keyword evidence="4 7" id="KW-0812">Transmembrane</keyword>
<dbReference type="InterPro" id="IPR050901">
    <property type="entry name" value="BP-dep_ABC_trans_perm"/>
</dbReference>
<dbReference type="InterPro" id="IPR000515">
    <property type="entry name" value="MetI-like"/>
</dbReference>
<keyword evidence="2 7" id="KW-0813">Transport</keyword>
<dbReference type="InterPro" id="IPR035906">
    <property type="entry name" value="MetI-like_sf"/>
</dbReference>
<organism evidence="9 10">
    <name type="scientific">candidate division KSB3 bacterium</name>
    <dbReference type="NCBI Taxonomy" id="2044937"/>
    <lineage>
        <taxon>Bacteria</taxon>
        <taxon>candidate division KSB3</taxon>
    </lineage>
</organism>
<keyword evidence="6 7" id="KW-0472">Membrane</keyword>
<keyword evidence="3" id="KW-1003">Cell membrane</keyword>
<dbReference type="SUPFAM" id="SSF161098">
    <property type="entry name" value="MetI-like"/>
    <property type="match status" value="1"/>
</dbReference>
<reference evidence="9" key="1">
    <citation type="submission" date="2019-11" db="EMBL/GenBank/DDBJ databases">
        <title>Microbial mats filling the niche in hypersaline microbial mats.</title>
        <authorList>
            <person name="Wong H.L."/>
            <person name="Macleod F.I."/>
            <person name="White R.A. III"/>
            <person name="Burns B.P."/>
        </authorList>
    </citation>
    <scope>NUCLEOTIDE SEQUENCE</scope>
    <source>
        <strain evidence="9">Rbin_158</strain>
    </source>
</reference>
<dbReference type="CDD" id="cd06261">
    <property type="entry name" value="TM_PBP2"/>
    <property type="match status" value="1"/>
</dbReference>
<evidence type="ECO:0000256" key="4">
    <source>
        <dbReference type="ARBA" id="ARBA00022692"/>
    </source>
</evidence>
<comment type="caution">
    <text evidence="9">The sequence shown here is derived from an EMBL/GenBank/DDBJ whole genome shotgun (WGS) entry which is preliminary data.</text>
</comment>
<evidence type="ECO:0000256" key="7">
    <source>
        <dbReference type="RuleBase" id="RU363032"/>
    </source>
</evidence>